<protein>
    <submittedName>
        <fullName evidence="2">Uncharacterized protein</fullName>
    </submittedName>
</protein>
<evidence type="ECO:0000313" key="2">
    <source>
        <dbReference type="EMBL" id="PIV25706.1"/>
    </source>
</evidence>
<keyword evidence="1" id="KW-0812">Transmembrane</keyword>
<accession>A0A2M7CJ91</accession>
<proteinExistence type="predicted"/>
<dbReference type="EMBL" id="PEUM01000006">
    <property type="protein sequence ID" value="PIV25706.1"/>
    <property type="molecule type" value="Genomic_DNA"/>
</dbReference>
<dbReference type="AlphaFoldDB" id="A0A2M7CJ91"/>
<name>A0A2M7CJ91_9BACT</name>
<keyword evidence="1" id="KW-0472">Membrane</keyword>
<keyword evidence="1" id="KW-1133">Transmembrane helix</keyword>
<evidence type="ECO:0000313" key="3">
    <source>
        <dbReference type="Proteomes" id="UP000229966"/>
    </source>
</evidence>
<dbReference type="Proteomes" id="UP000229966">
    <property type="component" value="Unassembled WGS sequence"/>
</dbReference>
<sequence length="90" mass="10890">MFQNKKFNNLSTFEERLKYLEDNLAQVQASTKTFFKYFSPIHNKLRASFKPYYFWHLVRYSSLVHWLILILTFIYLIALIVALTSTQYLL</sequence>
<organism evidence="2 3">
    <name type="scientific">Candidatus Berkelbacteria bacterium CG03_land_8_20_14_0_80_40_36</name>
    <dbReference type="NCBI Taxonomy" id="1974509"/>
    <lineage>
        <taxon>Bacteria</taxon>
        <taxon>Candidatus Berkelbacteria</taxon>
    </lineage>
</organism>
<feature type="transmembrane region" description="Helical" evidence="1">
    <location>
        <begin position="63"/>
        <end position="84"/>
    </location>
</feature>
<reference evidence="3" key="1">
    <citation type="submission" date="2017-09" db="EMBL/GenBank/DDBJ databases">
        <title>Depth-based differentiation of microbial function through sediment-hosted aquifers and enrichment of novel symbionts in the deep terrestrial subsurface.</title>
        <authorList>
            <person name="Probst A.J."/>
            <person name="Ladd B."/>
            <person name="Jarett J.K."/>
            <person name="Geller-Mcgrath D.E."/>
            <person name="Sieber C.M.K."/>
            <person name="Emerson J.B."/>
            <person name="Anantharaman K."/>
            <person name="Thomas B.C."/>
            <person name="Malmstrom R."/>
            <person name="Stieglmeier M."/>
            <person name="Klingl A."/>
            <person name="Woyke T."/>
            <person name="Ryan C.M."/>
            <person name="Banfield J.F."/>
        </authorList>
    </citation>
    <scope>NUCLEOTIDE SEQUENCE [LARGE SCALE GENOMIC DNA]</scope>
</reference>
<gene>
    <name evidence="2" type="ORF">COS38_00215</name>
</gene>
<comment type="caution">
    <text evidence="2">The sequence shown here is derived from an EMBL/GenBank/DDBJ whole genome shotgun (WGS) entry which is preliminary data.</text>
</comment>
<evidence type="ECO:0000256" key="1">
    <source>
        <dbReference type="SAM" id="Phobius"/>
    </source>
</evidence>